<feature type="signal peptide" evidence="1">
    <location>
        <begin position="1"/>
        <end position="31"/>
    </location>
</feature>
<evidence type="ECO:0000313" key="2">
    <source>
        <dbReference type="EMBL" id="PZG16731.1"/>
    </source>
</evidence>
<evidence type="ECO:0000313" key="3">
    <source>
        <dbReference type="Proteomes" id="UP000249304"/>
    </source>
</evidence>
<dbReference type="Proteomes" id="UP000249304">
    <property type="component" value="Unassembled WGS sequence"/>
</dbReference>
<gene>
    <name evidence="2" type="ORF">C1J01_20040</name>
</gene>
<proteinExistence type="predicted"/>
<keyword evidence="1" id="KW-0732">Signal</keyword>
<accession>A0A2W2E374</accession>
<feature type="non-terminal residue" evidence="2">
    <location>
        <position position="79"/>
    </location>
</feature>
<reference evidence="2 3" key="1">
    <citation type="submission" date="2018-01" db="EMBL/GenBank/DDBJ databases">
        <title>Draft genome sequence of Nonomuraea sp. KC333.</title>
        <authorList>
            <person name="Sahin N."/>
            <person name="Saygin H."/>
            <person name="Ay H."/>
        </authorList>
    </citation>
    <scope>NUCLEOTIDE SEQUENCE [LARGE SCALE GENOMIC DNA]</scope>
    <source>
        <strain evidence="2 3">KC333</strain>
    </source>
</reference>
<comment type="caution">
    <text evidence="2">The sequence shown here is derived from an EMBL/GenBank/DDBJ whole genome shotgun (WGS) entry which is preliminary data.</text>
</comment>
<keyword evidence="3" id="KW-1185">Reference proteome</keyword>
<feature type="chain" id="PRO_5016049009" evidence="1">
    <location>
        <begin position="32"/>
        <end position="79"/>
    </location>
</feature>
<name>A0A2W2E374_9ACTN</name>
<protein>
    <submittedName>
        <fullName evidence="2">Uncharacterized protein</fullName>
    </submittedName>
</protein>
<dbReference type="RefSeq" id="WP_146615664.1">
    <property type="nucleotide sequence ID" value="NZ_POUD01000079.1"/>
</dbReference>
<sequence>MPKLKSLIAGIAIGTGMTGALVAGGASTATAATPATGLPVVMNDDFGDDVFDDDNNFSHFLPFLTHHNRGHKCGRGHRG</sequence>
<dbReference type="EMBL" id="POUD01000079">
    <property type="protein sequence ID" value="PZG16731.1"/>
    <property type="molecule type" value="Genomic_DNA"/>
</dbReference>
<evidence type="ECO:0000256" key="1">
    <source>
        <dbReference type="SAM" id="SignalP"/>
    </source>
</evidence>
<organism evidence="2 3">
    <name type="scientific">Nonomuraea aridisoli</name>
    <dbReference type="NCBI Taxonomy" id="2070368"/>
    <lineage>
        <taxon>Bacteria</taxon>
        <taxon>Bacillati</taxon>
        <taxon>Actinomycetota</taxon>
        <taxon>Actinomycetes</taxon>
        <taxon>Streptosporangiales</taxon>
        <taxon>Streptosporangiaceae</taxon>
        <taxon>Nonomuraea</taxon>
    </lineage>
</organism>
<dbReference type="AlphaFoldDB" id="A0A2W2E374"/>